<dbReference type="PANTHER" id="PTHR42796:SF7">
    <property type="entry name" value="2-DEHYDRO-3-DEOXY-D-ARABINONATE DEHYDRATASE"/>
    <property type="match status" value="1"/>
</dbReference>
<accession>A0ABV9R568</accession>
<dbReference type="EMBL" id="JBHSJC010000001">
    <property type="protein sequence ID" value="MFC4829276.1"/>
    <property type="molecule type" value="Genomic_DNA"/>
</dbReference>
<dbReference type="Proteomes" id="UP001595960">
    <property type="component" value="Unassembled WGS sequence"/>
</dbReference>
<sequence length="391" mass="41800">MRRTMHPVPGILPHDAEAAILIARIIDPARAAPIVAVLRDDVLVDVSSLAPTVSHLLEIPDAPTALANARAAQTWPIADVVDASLERDPARPRLLAPIDLQVIKACGVTFADSLLERVIEEQAAGDPAAAEAIRARMAVSVGTALDRVRPGSPEALELKRALIAEGMWSQYLEVGIGPDPEVFTKAPVLSSVGFGARIGVLERSQWNNPEPELVLVMDSSGIPVAATLGNDVNLRDLEGRSALLLGAAKDNNGSCAVGPFLRLFDERFGLERLRTETIGLRIEGEDGFVLEGASALDRISRPFEELISAAFGDHHQYPDGFALFTGTVFAPVQDRDQTGHGFTHRVGDRVTISSPSLGSLVNTVGVSEELEPWTFGIRALMAALTAEHPRP</sequence>
<name>A0ABV9R568_9MICO</name>
<dbReference type="InterPro" id="IPR051121">
    <property type="entry name" value="FAH"/>
</dbReference>
<dbReference type="PANTHER" id="PTHR42796">
    <property type="entry name" value="FUMARYLACETOACETATE HYDROLASE DOMAIN-CONTAINING PROTEIN 2A-RELATED"/>
    <property type="match status" value="1"/>
</dbReference>
<keyword evidence="3" id="KW-0378">Hydrolase</keyword>
<comment type="caution">
    <text evidence="3">The sequence shown here is derived from an EMBL/GenBank/DDBJ whole genome shotgun (WGS) entry which is preliminary data.</text>
</comment>
<organism evidence="3 4">
    <name type="scientific">Agromyces aurantiacus</name>
    <dbReference type="NCBI Taxonomy" id="165814"/>
    <lineage>
        <taxon>Bacteria</taxon>
        <taxon>Bacillati</taxon>
        <taxon>Actinomycetota</taxon>
        <taxon>Actinomycetes</taxon>
        <taxon>Micrococcales</taxon>
        <taxon>Microbacteriaceae</taxon>
        <taxon>Agromyces</taxon>
    </lineage>
</organism>
<keyword evidence="4" id="KW-1185">Reference proteome</keyword>
<evidence type="ECO:0000256" key="2">
    <source>
        <dbReference type="ARBA" id="ARBA00022723"/>
    </source>
</evidence>
<keyword evidence="2" id="KW-0479">Metal-binding</keyword>
<evidence type="ECO:0000313" key="4">
    <source>
        <dbReference type="Proteomes" id="UP001595960"/>
    </source>
</evidence>
<reference evidence="4" key="1">
    <citation type="journal article" date="2019" name="Int. J. Syst. Evol. Microbiol.">
        <title>The Global Catalogue of Microorganisms (GCM) 10K type strain sequencing project: providing services to taxonomists for standard genome sequencing and annotation.</title>
        <authorList>
            <consortium name="The Broad Institute Genomics Platform"/>
            <consortium name="The Broad Institute Genome Sequencing Center for Infectious Disease"/>
            <person name="Wu L."/>
            <person name="Ma J."/>
        </authorList>
    </citation>
    <scope>NUCLEOTIDE SEQUENCE [LARGE SCALE GENOMIC DNA]</scope>
    <source>
        <strain evidence="4">CGMCC 1.12192</strain>
    </source>
</reference>
<evidence type="ECO:0000256" key="1">
    <source>
        <dbReference type="ARBA" id="ARBA00010211"/>
    </source>
</evidence>
<dbReference type="InterPro" id="IPR036663">
    <property type="entry name" value="Fumarylacetoacetase_C_sf"/>
</dbReference>
<dbReference type="SUPFAM" id="SSF56529">
    <property type="entry name" value="FAH"/>
    <property type="match status" value="1"/>
</dbReference>
<dbReference type="RefSeq" id="WP_239562625.1">
    <property type="nucleotide sequence ID" value="NZ_JAFBBW010000001.1"/>
</dbReference>
<proteinExistence type="inferred from homology"/>
<protein>
    <submittedName>
        <fullName evidence="3">Fumarylacetoacetate hydrolase family protein</fullName>
    </submittedName>
</protein>
<evidence type="ECO:0000313" key="3">
    <source>
        <dbReference type="EMBL" id="MFC4829276.1"/>
    </source>
</evidence>
<dbReference type="GO" id="GO:0016787">
    <property type="term" value="F:hydrolase activity"/>
    <property type="evidence" value="ECO:0007669"/>
    <property type="project" value="UniProtKB-KW"/>
</dbReference>
<comment type="similarity">
    <text evidence="1">Belongs to the FAH family.</text>
</comment>
<gene>
    <name evidence="3" type="ORF">ACFPER_10765</name>
</gene>
<dbReference type="Gene3D" id="3.90.850.10">
    <property type="entry name" value="Fumarylacetoacetase-like, C-terminal domain"/>
    <property type="match status" value="1"/>
</dbReference>